<dbReference type="AlphaFoldDB" id="A0A0P0RE57"/>
<evidence type="ECO:0000313" key="2">
    <source>
        <dbReference type="Proteomes" id="UP000019146"/>
    </source>
</evidence>
<gene>
    <name evidence="1" type="ORF">K788_0005791</name>
</gene>
<name>A0A0P0RE57_9BURK</name>
<dbReference type="EMBL" id="CP012747">
    <property type="protein sequence ID" value="ALL66641.1"/>
    <property type="molecule type" value="Genomic_DNA"/>
</dbReference>
<evidence type="ECO:0000313" key="1">
    <source>
        <dbReference type="EMBL" id="ALL66641.1"/>
    </source>
</evidence>
<protein>
    <submittedName>
        <fullName evidence="1">Uncharacterized protein</fullName>
    </submittedName>
</protein>
<dbReference type="KEGG" id="bcai:K788_0005791"/>
<reference evidence="1 2" key="1">
    <citation type="journal article" date="2014" name="Genome Announc.">
        <title>Draft Genome Sequence of the Haloacid-Degrading Burkholderia caribensis Strain MBA4.</title>
        <authorList>
            <person name="Pan Y."/>
            <person name="Kong K.F."/>
            <person name="Tsang J.S."/>
        </authorList>
    </citation>
    <scope>NUCLEOTIDE SEQUENCE [LARGE SCALE GENOMIC DNA]</scope>
    <source>
        <strain evidence="1 2">MBA4</strain>
    </source>
</reference>
<dbReference type="Proteomes" id="UP000019146">
    <property type="component" value="Chromosome 2"/>
</dbReference>
<organism evidence="1 2">
    <name type="scientific">Paraburkholderia caribensis MBA4</name>
    <dbReference type="NCBI Taxonomy" id="1323664"/>
    <lineage>
        <taxon>Bacteria</taxon>
        <taxon>Pseudomonadati</taxon>
        <taxon>Pseudomonadota</taxon>
        <taxon>Betaproteobacteria</taxon>
        <taxon>Burkholderiales</taxon>
        <taxon>Burkholderiaceae</taxon>
        <taxon>Paraburkholderia</taxon>
    </lineage>
</organism>
<accession>A0A0P0RE57</accession>
<proteinExistence type="predicted"/>
<sequence>MYAAQAHGDIAAFMTRIYKKLKNDGVHAGEPSKDHIVLP</sequence>